<dbReference type="AlphaFoldDB" id="A0A4C1SJM6"/>
<protein>
    <submittedName>
        <fullName evidence="1">Uncharacterized protein</fullName>
    </submittedName>
</protein>
<gene>
    <name evidence="1" type="ORF">EVAR_70655_1</name>
</gene>
<name>A0A4C1SJM6_EUMVA</name>
<organism evidence="1 2">
    <name type="scientific">Eumeta variegata</name>
    <name type="common">Bagworm moth</name>
    <name type="synonym">Eumeta japonica</name>
    <dbReference type="NCBI Taxonomy" id="151549"/>
    <lineage>
        <taxon>Eukaryota</taxon>
        <taxon>Metazoa</taxon>
        <taxon>Ecdysozoa</taxon>
        <taxon>Arthropoda</taxon>
        <taxon>Hexapoda</taxon>
        <taxon>Insecta</taxon>
        <taxon>Pterygota</taxon>
        <taxon>Neoptera</taxon>
        <taxon>Endopterygota</taxon>
        <taxon>Lepidoptera</taxon>
        <taxon>Glossata</taxon>
        <taxon>Ditrysia</taxon>
        <taxon>Tineoidea</taxon>
        <taxon>Psychidae</taxon>
        <taxon>Oiketicinae</taxon>
        <taxon>Eumeta</taxon>
    </lineage>
</organism>
<reference evidence="1 2" key="1">
    <citation type="journal article" date="2019" name="Commun. Biol.">
        <title>The bagworm genome reveals a unique fibroin gene that provides high tensile strength.</title>
        <authorList>
            <person name="Kono N."/>
            <person name="Nakamura H."/>
            <person name="Ohtoshi R."/>
            <person name="Tomita M."/>
            <person name="Numata K."/>
            <person name="Arakawa K."/>
        </authorList>
    </citation>
    <scope>NUCLEOTIDE SEQUENCE [LARGE SCALE GENOMIC DNA]</scope>
</reference>
<dbReference type="EMBL" id="BGZK01003534">
    <property type="protein sequence ID" value="GBP02329.1"/>
    <property type="molecule type" value="Genomic_DNA"/>
</dbReference>
<evidence type="ECO:0000313" key="1">
    <source>
        <dbReference type="EMBL" id="GBP02329.1"/>
    </source>
</evidence>
<proteinExistence type="predicted"/>
<dbReference type="Proteomes" id="UP000299102">
    <property type="component" value="Unassembled WGS sequence"/>
</dbReference>
<keyword evidence="2" id="KW-1185">Reference proteome</keyword>
<accession>A0A4C1SJM6</accession>
<dbReference type="OrthoDB" id="8050636at2759"/>
<comment type="caution">
    <text evidence="1">The sequence shown here is derived from an EMBL/GenBank/DDBJ whole genome shotgun (WGS) entry which is preliminary data.</text>
</comment>
<sequence>MFRYVIEAAIWKVVDTSGNAWQERDYEMSFWLSNLKVRVRDLAAEDYCDEYEAAGLLPLRDHTADFSLGSFRYTLERSELLLLPCRTIKPIRSTAPLEQHNCIPP</sequence>
<evidence type="ECO:0000313" key="2">
    <source>
        <dbReference type="Proteomes" id="UP000299102"/>
    </source>
</evidence>